<proteinExistence type="predicted"/>
<dbReference type="EMBL" id="MU274902">
    <property type="protein sequence ID" value="KAI0093212.1"/>
    <property type="molecule type" value="Genomic_DNA"/>
</dbReference>
<accession>A0ACB8UFS9</accession>
<comment type="caution">
    <text evidence="1">The sequence shown here is derived from an EMBL/GenBank/DDBJ whole genome shotgun (WGS) entry which is preliminary data.</text>
</comment>
<gene>
    <name evidence="1" type="ORF">BDY19DRAFT_415117</name>
</gene>
<keyword evidence="2" id="KW-1185">Reference proteome</keyword>
<name>A0ACB8UFS9_9APHY</name>
<sequence>MFFTGICSSCKPLVAPRDSQDVNNGKKKDQQLTLKGEKETFGDTRATEGPASVQDDGDDDRYLVRLDNDDDPKHMDLSKKWAIVLVICSGAFCATCASSVAGFAESGVGRDLHVGEEVAILGISLYVLGLGLGPLLIGPLSEVHGRNPIYRVAYLLFFAFSFPVAFAPHISVYLIFRFLTGFCSSAFLSVAGGTVSDLFDDANVAWPMAVYTVSPFIGPAIGPLISGFINQNTTWRWTFRMLVIWTFVELLLLLLFVPETFAPVIMKHKAKKLRKATGDERFWAPVDRRRETMLHAMIMSCYVPFKLLATDYMALLIDLWAALILGIQYLTFQAFPIIFEDGHGFSVQETGLSFVGMAIGLFIGLAFQPVFNKYFRLQREKYNGNPPPEVRLVIGQIGAMLIPLSLFLLAFTTYSRVHWIVPIIASVPFGTGVFFAYAAIFTFTVTAYRPIAASAMAANTFVRTSSAAAFPLFARQMYGALGTAGATALLAGVTTLASSLPFIFYRVGARLRARSKFATPSE</sequence>
<organism evidence="1 2">
    <name type="scientific">Irpex rosettiformis</name>
    <dbReference type="NCBI Taxonomy" id="378272"/>
    <lineage>
        <taxon>Eukaryota</taxon>
        <taxon>Fungi</taxon>
        <taxon>Dikarya</taxon>
        <taxon>Basidiomycota</taxon>
        <taxon>Agaricomycotina</taxon>
        <taxon>Agaricomycetes</taxon>
        <taxon>Polyporales</taxon>
        <taxon>Irpicaceae</taxon>
        <taxon>Irpex</taxon>
    </lineage>
</organism>
<evidence type="ECO:0000313" key="2">
    <source>
        <dbReference type="Proteomes" id="UP001055072"/>
    </source>
</evidence>
<protein>
    <submittedName>
        <fullName evidence="1">MFS general substrate transporter</fullName>
    </submittedName>
</protein>
<dbReference type="Proteomes" id="UP001055072">
    <property type="component" value="Unassembled WGS sequence"/>
</dbReference>
<evidence type="ECO:0000313" key="1">
    <source>
        <dbReference type="EMBL" id="KAI0093212.1"/>
    </source>
</evidence>
<reference evidence="1" key="1">
    <citation type="journal article" date="2021" name="Environ. Microbiol.">
        <title>Gene family expansions and transcriptome signatures uncover fungal adaptations to wood decay.</title>
        <authorList>
            <person name="Hage H."/>
            <person name="Miyauchi S."/>
            <person name="Viragh M."/>
            <person name="Drula E."/>
            <person name="Min B."/>
            <person name="Chaduli D."/>
            <person name="Navarro D."/>
            <person name="Favel A."/>
            <person name="Norest M."/>
            <person name="Lesage-Meessen L."/>
            <person name="Balint B."/>
            <person name="Merenyi Z."/>
            <person name="de Eugenio L."/>
            <person name="Morin E."/>
            <person name="Martinez A.T."/>
            <person name="Baldrian P."/>
            <person name="Stursova M."/>
            <person name="Martinez M.J."/>
            <person name="Novotny C."/>
            <person name="Magnuson J.K."/>
            <person name="Spatafora J.W."/>
            <person name="Maurice S."/>
            <person name="Pangilinan J."/>
            <person name="Andreopoulos W."/>
            <person name="LaButti K."/>
            <person name="Hundley H."/>
            <person name="Na H."/>
            <person name="Kuo A."/>
            <person name="Barry K."/>
            <person name="Lipzen A."/>
            <person name="Henrissat B."/>
            <person name="Riley R."/>
            <person name="Ahrendt S."/>
            <person name="Nagy L.G."/>
            <person name="Grigoriev I.V."/>
            <person name="Martin F."/>
            <person name="Rosso M.N."/>
        </authorList>
    </citation>
    <scope>NUCLEOTIDE SEQUENCE</scope>
    <source>
        <strain evidence="1">CBS 384.51</strain>
    </source>
</reference>